<keyword evidence="2" id="KW-0539">Nucleus</keyword>
<comment type="subcellular location">
    <subcellularLocation>
        <location evidence="2">Nucleus</location>
    </subcellularLocation>
</comment>
<comment type="caution">
    <text evidence="6">The sequence shown here is derived from an EMBL/GenBank/DDBJ whole genome shotgun (WGS) entry which is preliminary data.</text>
</comment>
<name>A0A2B4S791_STYPI</name>
<dbReference type="STRING" id="50429.A0A2B4S791"/>
<feature type="coiled-coil region" evidence="3">
    <location>
        <begin position="310"/>
        <end position="337"/>
    </location>
</feature>
<reference evidence="7" key="1">
    <citation type="journal article" date="2017" name="bioRxiv">
        <title>Comparative analysis of the genomes of Stylophora pistillata and Acropora digitifera provides evidence for extensive differences between species of corals.</title>
        <authorList>
            <person name="Voolstra C.R."/>
            <person name="Li Y."/>
            <person name="Liew Y.J."/>
            <person name="Baumgarten S."/>
            <person name="Zoccola D."/>
            <person name="Flot J.-F."/>
            <person name="Tambutte S."/>
            <person name="Allemand D."/>
            <person name="Aranda M."/>
        </authorList>
    </citation>
    <scope>NUCLEOTIDE SEQUENCE [LARGE SCALE GENOMIC DNA]</scope>
</reference>
<dbReference type="InterPro" id="IPR011598">
    <property type="entry name" value="bHLH_dom"/>
</dbReference>
<evidence type="ECO:0000256" key="4">
    <source>
        <dbReference type="SAM" id="MobiDB-lite"/>
    </source>
</evidence>
<gene>
    <name evidence="6" type="primary">myca</name>
    <name evidence="6" type="ORF">AWC38_SpisGene10712</name>
</gene>
<evidence type="ECO:0000256" key="1">
    <source>
        <dbReference type="ARBA" id="ARBA00023125"/>
    </source>
</evidence>
<accession>A0A2B4S791</accession>
<dbReference type="Gene3D" id="4.10.280.10">
    <property type="entry name" value="Helix-loop-helix DNA-binding domain"/>
    <property type="match status" value="1"/>
</dbReference>
<dbReference type="GO" id="GO:0003700">
    <property type="term" value="F:DNA-binding transcription factor activity"/>
    <property type="evidence" value="ECO:0007669"/>
    <property type="project" value="InterPro"/>
</dbReference>
<feature type="region of interest" description="Disordered" evidence="4">
    <location>
        <begin position="203"/>
        <end position="278"/>
    </location>
</feature>
<evidence type="ECO:0000256" key="3">
    <source>
        <dbReference type="SAM" id="Coils"/>
    </source>
</evidence>
<dbReference type="InterPro" id="IPR050433">
    <property type="entry name" value="Myc_transcription_factors"/>
</dbReference>
<dbReference type="GO" id="GO:0046983">
    <property type="term" value="F:protein dimerization activity"/>
    <property type="evidence" value="ECO:0007669"/>
    <property type="project" value="InterPro"/>
</dbReference>
<dbReference type="InterPro" id="IPR002418">
    <property type="entry name" value="Tscrpt_reg_Myc"/>
</dbReference>
<dbReference type="Pfam" id="PF00010">
    <property type="entry name" value="HLH"/>
    <property type="match status" value="1"/>
</dbReference>
<keyword evidence="7" id="KW-1185">Reference proteome</keyword>
<dbReference type="CDD" id="cd11400">
    <property type="entry name" value="bHLHzip_Myc"/>
    <property type="match status" value="1"/>
</dbReference>
<dbReference type="InterPro" id="IPR036638">
    <property type="entry name" value="HLH_DNA-bd_sf"/>
</dbReference>
<protein>
    <submittedName>
        <fullName evidence="6">Transcriptional regulator Myc-1</fullName>
    </submittedName>
</protein>
<dbReference type="PROSITE" id="PS50888">
    <property type="entry name" value="BHLH"/>
    <property type="match status" value="1"/>
</dbReference>
<dbReference type="GO" id="GO:0005634">
    <property type="term" value="C:nucleus"/>
    <property type="evidence" value="ECO:0007669"/>
    <property type="project" value="UniProtKB-SubCell"/>
</dbReference>
<dbReference type="PRINTS" id="PR00044">
    <property type="entry name" value="LEUZIPPRMYC"/>
</dbReference>
<organism evidence="6 7">
    <name type="scientific">Stylophora pistillata</name>
    <name type="common">Smooth cauliflower coral</name>
    <dbReference type="NCBI Taxonomy" id="50429"/>
    <lineage>
        <taxon>Eukaryota</taxon>
        <taxon>Metazoa</taxon>
        <taxon>Cnidaria</taxon>
        <taxon>Anthozoa</taxon>
        <taxon>Hexacorallia</taxon>
        <taxon>Scleractinia</taxon>
        <taxon>Astrocoeniina</taxon>
        <taxon>Pocilloporidae</taxon>
        <taxon>Stylophora</taxon>
    </lineage>
</organism>
<dbReference type="AlphaFoldDB" id="A0A2B4S791"/>
<dbReference type="SUPFAM" id="SSF47459">
    <property type="entry name" value="HLH, helix-loop-helix DNA-binding domain"/>
    <property type="match status" value="1"/>
</dbReference>
<evidence type="ECO:0000313" key="6">
    <source>
        <dbReference type="EMBL" id="PFX24680.1"/>
    </source>
</evidence>
<dbReference type="EMBL" id="LSMT01000169">
    <property type="protein sequence ID" value="PFX24680.1"/>
    <property type="molecule type" value="Genomic_DNA"/>
</dbReference>
<dbReference type="PANTHER" id="PTHR45851">
    <property type="entry name" value="MYC PROTO-ONCOGENE"/>
    <property type="match status" value="1"/>
</dbReference>
<dbReference type="OrthoDB" id="5964374at2759"/>
<dbReference type="FunFam" id="4.10.280.10:FF:000019">
    <property type="entry name" value="Myc proto-oncogene protein"/>
    <property type="match status" value="1"/>
</dbReference>
<dbReference type="SMART" id="SM00353">
    <property type="entry name" value="HLH"/>
    <property type="match status" value="1"/>
</dbReference>
<dbReference type="Pfam" id="PF01056">
    <property type="entry name" value="Myc_N"/>
    <property type="match status" value="1"/>
</dbReference>
<proteinExistence type="predicted"/>
<comment type="subunit">
    <text evidence="2">Efficient DNA binding requires dimerization with another bHLH protein.</text>
</comment>
<evidence type="ECO:0000259" key="5">
    <source>
        <dbReference type="PROSITE" id="PS50888"/>
    </source>
</evidence>
<dbReference type="GO" id="GO:0003677">
    <property type="term" value="F:DNA binding"/>
    <property type="evidence" value="ECO:0007669"/>
    <property type="project" value="UniProtKB-UniRule"/>
</dbReference>
<keyword evidence="1 2" id="KW-0238">DNA-binding</keyword>
<sequence length="346" mass="39013">MRMAVQDESLCKSFALENDPDASYFLINSEKDEHGNEGYSSPVPSHDIWKKFELLPTPPRSPSRSPSHTPVSFHSYEDEYCSVADTLQIVSDILDEDSCSPAPLATVEVSLSSLKSKLIQDCMWNGSNYESALDLKVLPASLNADDLPYETPCATPPPVEYVSSDCVDPSTVFPYPINESHQNLCGSHNSSDSEEEIDVVTIEKPKRKRLPQVTDEPPAKRLKPVAVKPKGVAPASSPSKENKKDFKRQNSSTSDEEGDLSKRATHNVLERKRRNDLKTSFHILREEVPDIKDNERAPKVTILRKAKDYVDKLKKDETRLLAELSKERRKNEELLDRFYALGQKRK</sequence>
<dbReference type="Proteomes" id="UP000225706">
    <property type="component" value="Unassembled WGS sequence"/>
</dbReference>
<dbReference type="InterPro" id="IPR012682">
    <property type="entry name" value="Tscrpt_reg_Myc_N"/>
</dbReference>
<evidence type="ECO:0000313" key="7">
    <source>
        <dbReference type="Proteomes" id="UP000225706"/>
    </source>
</evidence>
<feature type="domain" description="BHLH" evidence="5">
    <location>
        <begin position="261"/>
        <end position="313"/>
    </location>
</feature>
<evidence type="ECO:0000256" key="2">
    <source>
        <dbReference type="PIRNR" id="PIRNR001705"/>
    </source>
</evidence>
<keyword evidence="3" id="KW-0175">Coiled coil</keyword>
<dbReference type="PIRSF" id="PIRSF001705">
    <property type="entry name" value="Myc_protein"/>
    <property type="match status" value="1"/>
</dbReference>